<protein>
    <submittedName>
        <fullName evidence="2">Uncharacterized protein</fullName>
    </submittedName>
</protein>
<feature type="compositionally biased region" description="Basic and acidic residues" evidence="1">
    <location>
        <begin position="86"/>
        <end position="113"/>
    </location>
</feature>
<name>A0A9N7UG56_PLEPL</name>
<feature type="region of interest" description="Disordered" evidence="1">
    <location>
        <begin position="27"/>
        <end position="117"/>
    </location>
</feature>
<organism evidence="2 3">
    <name type="scientific">Pleuronectes platessa</name>
    <name type="common">European plaice</name>
    <dbReference type="NCBI Taxonomy" id="8262"/>
    <lineage>
        <taxon>Eukaryota</taxon>
        <taxon>Metazoa</taxon>
        <taxon>Chordata</taxon>
        <taxon>Craniata</taxon>
        <taxon>Vertebrata</taxon>
        <taxon>Euteleostomi</taxon>
        <taxon>Actinopterygii</taxon>
        <taxon>Neopterygii</taxon>
        <taxon>Teleostei</taxon>
        <taxon>Neoteleostei</taxon>
        <taxon>Acanthomorphata</taxon>
        <taxon>Carangaria</taxon>
        <taxon>Pleuronectiformes</taxon>
        <taxon>Pleuronectoidei</taxon>
        <taxon>Pleuronectidae</taxon>
        <taxon>Pleuronectes</taxon>
    </lineage>
</organism>
<comment type="caution">
    <text evidence="2">The sequence shown here is derived from an EMBL/GenBank/DDBJ whole genome shotgun (WGS) entry which is preliminary data.</text>
</comment>
<reference evidence="2" key="1">
    <citation type="submission" date="2020-03" db="EMBL/GenBank/DDBJ databases">
        <authorList>
            <person name="Weist P."/>
        </authorList>
    </citation>
    <scope>NUCLEOTIDE SEQUENCE</scope>
</reference>
<evidence type="ECO:0000256" key="1">
    <source>
        <dbReference type="SAM" id="MobiDB-lite"/>
    </source>
</evidence>
<sequence length="295" mass="33133">MKKIVMKMTSCDSSSEAICALLTSTRRRLASSPITPLPVERKRQADTQRRRREREGGKLETEMSRAAVKSDLLAHQDLGVGTSGGEEERRAEERKRRGEEEEEERRGEKEERRRRGRGDIFIPEYQFTRGQKDLQAKQPSPLCLHQQRVQTQFSANQRQITSAPTPLPAPPGAHSISSGVQGWRNRAMRRRRLRTHGTPTCRIRARCSGAGGPPSGDVLLEEAIFKSRSEPPPLDRLSSVLLDILSRGLLLEERRAARLLLRGERWYSARGPSLCTRLAGARDHSAATESVCVPT</sequence>
<feature type="compositionally biased region" description="Basic and acidic residues" evidence="1">
    <location>
        <begin position="39"/>
        <end position="63"/>
    </location>
</feature>
<evidence type="ECO:0000313" key="3">
    <source>
        <dbReference type="Proteomes" id="UP001153269"/>
    </source>
</evidence>
<evidence type="ECO:0000313" key="2">
    <source>
        <dbReference type="EMBL" id="CAB1429659.1"/>
    </source>
</evidence>
<gene>
    <name evidence="2" type="ORF">PLEPLA_LOCUS17639</name>
</gene>
<accession>A0A9N7UG56</accession>
<proteinExistence type="predicted"/>
<dbReference type="Proteomes" id="UP001153269">
    <property type="component" value="Unassembled WGS sequence"/>
</dbReference>
<dbReference type="EMBL" id="CADEAL010001158">
    <property type="protein sequence ID" value="CAB1429659.1"/>
    <property type="molecule type" value="Genomic_DNA"/>
</dbReference>
<keyword evidence="3" id="KW-1185">Reference proteome</keyword>
<dbReference type="AlphaFoldDB" id="A0A9N7UG56"/>
<feature type="region of interest" description="Disordered" evidence="1">
    <location>
        <begin position="163"/>
        <end position="183"/>
    </location>
</feature>